<keyword evidence="2" id="KW-0808">Transferase</keyword>
<feature type="non-terminal residue" evidence="5">
    <location>
        <position position="1"/>
    </location>
</feature>
<evidence type="ECO:0000256" key="1">
    <source>
        <dbReference type="ARBA" id="ARBA00022490"/>
    </source>
</evidence>
<keyword evidence="4" id="KW-0671">Queuosine biosynthesis</keyword>
<dbReference type="Pfam" id="PF02547">
    <property type="entry name" value="Queuosine_synth"/>
    <property type="match status" value="1"/>
</dbReference>
<dbReference type="PANTHER" id="PTHR30307:SF0">
    <property type="entry name" value="S-ADENOSYLMETHIONINE:TRNA RIBOSYLTRANSFERASE-ISOMERASE"/>
    <property type="match status" value="1"/>
</dbReference>
<evidence type="ECO:0000313" key="5">
    <source>
        <dbReference type="EMBL" id="GAG74728.1"/>
    </source>
</evidence>
<evidence type="ECO:0000256" key="2">
    <source>
        <dbReference type="ARBA" id="ARBA00022679"/>
    </source>
</evidence>
<dbReference type="GO" id="GO:0051075">
    <property type="term" value="F:S-adenosylmethionine:tRNA ribosyltransferase-isomerase activity"/>
    <property type="evidence" value="ECO:0007669"/>
    <property type="project" value="TreeGrafter"/>
</dbReference>
<dbReference type="AlphaFoldDB" id="X1AQY7"/>
<reference evidence="5" key="1">
    <citation type="journal article" date="2014" name="Front. Microbiol.">
        <title>High frequency of phylogenetically diverse reductive dehalogenase-homologous genes in deep subseafloor sedimentary metagenomes.</title>
        <authorList>
            <person name="Kawai M."/>
            <person name="Futagami T."/>
            <person name="Toyoda A."/>
            <person name="Takaki Y."/>
            <person name="Nishi S."/>
            <person name="Hori S."/>
            <person name="Arai W."/>
            <person name="Tsubouchi T."/>
            <person name="Morono Y."/>
            <person name="Uchiyama I."/>
            <person name="Ito T."/>
            <person name="Fujiyama A."/>
            <person name="Inagaki F."/>
            <person name="Takami H."/>
        </authorList>
    </citation>
    <scope>NUCLEOTIDE SEQUENCE</scope>
    <source>
        <strain evidence="5">Expedition CK06-06</strain>
    </source>
</reference>
<dbReference type="InterPro" id="IPR003699">
    <property type="entry name" value="QueA"/>
</dbReference>
<proteinExistence type="predicted"/>
<dbReference type="InterPro" id="IPR042118">
    <property type="entry name" value="QueA_dom1"/>
</dbReference>
<protein>
    <recommendedName>
        <fullName evidence="6">S-adenosylmethionine:tRNA ribosyltransferase-isomerase</fullName>
    </recommendedName>
</protein>
<dbReference type="GO" id="GO:0008616">
    <property type="term" value="P:tRNA queuosine(34) biosynthetic process"/>
    <property type="evidence" value="ECO:0007669"/>
    <property type="project" value="UniProtKB-KW"/>
</dbReference>
<dbReference type="PANTHER" id="PTHR30307">
    <property type="entry name" value="S-ADENOSYLMETHIONINE:TRNA RIBOSYLTRANSFERASE-ISOMERASE"/>
    <property type="match status" value="1"/>
</dbReference>
<dbReference type="SUPFAM" id="SSF111337">
    <property type="entry name" value="QueA-like"/>
    <property type="match status" value="1"/>
</dbReference>
<comment type="caution">
    <text evidence="5">The sequence shown here is derived from an EMBL/GenBank/DDBJ whole genome shotgun (WGS) entry which is preliminary data.</text>
</comment>
<dbReference type="InterPro" id="IPR036100">
    <property type="entry name" value="QueA_sf"/>
</dbReference>
<evidence type="ECO:0000256" key="3">
    <source>
        <dbReference type="ARBA" id="ARBA00022691"/>
    </source>
</evidence>
<dbReference type="InterPro" id="IPR042119">
    <property type="entry name" value="QueA_dom2"/>
</dbReference>
<dbReference type="Gene3D" id="2.40.10.240">
    <property type="entry name" value="QueA-like"/>
    <property type="match status" value="1"/>
</dbReference>
<gene>
    <name evidence="5" type="ORF">S01H4_34619</name>
</gene>
<keyword evidence="1" id="KW-0963">Cytoplasm</keyword>
<organism evidence="5">
    <name type="scientific">marine sediment metagenome</name>
    <dbReference type="NCBI Taxonomy" id="412755"/>
    <lineage>
        <taxon>unclassified sequences</taxon>
        <taxon>metagenomes</taxon>
        <taxon>ecological metagenomes</taxon>
    </lineage>
</organism>
<dbReference type="EMBL" id="BART01018332">
    <property type="protein sequence ID" value="GAG74728.1"/>
    <property type="molecule type" value="Genomic_DNA"/>
</dbReference>
<keyword evidence="3" id="KW-0949">S-adenosyl-L-methionine</keyword>
<dbReference type="Gene3D" id="3.40.1780.10">
    <property type="entry name" value="QueA-like"/>
    <property type="match status" value="1"/>
</dbReference>
<evidence type="ECO:0000256" key="4">
    <source>
        <dbReference type="ARBA" id="ARBA00022785"/>
    </source>
</evidence>
<evidence type="ECO:0008006" key="6">
    <source>
        <dbReference type="Google" id="ProtNLM"/>
    </source>
</evidence>
<name>X1AQY7_9ZZZZ</name>
<feature type="non-terminal residue" evidence="5">
    <location>
        <position position="296"/>
    </location>
</feature>
<accession>X1AQY7</accession>
<sequence length="296" mass="33677">AWLVFNNTRVIQARLNFIKETGARIEIFCLEPIHPADYEQAFQAENKATWLCLVGNAKKWKSGPISLHTSINGAELKLQAYLIERSGEGFKVEFRWQQSGVTFGEIIEQSGSTPIPPYLNRKAEESDRERYQTIYSMNNGSVAAPTAGLHFTGEMMRQLEQEKIPMAHVTLHVGAGTFVPVKEKNARDHSMHSELVVVTRSFLEQWLKRSDGLIAVGTTSTRSLESLYWLGIKIKKQAPAVPSTLSILQWDNENLPQEIPLSESIEALLEYCEQYELEYLHFTTQLMIVPGYRFRT</sequence>